<feature type="coiled-coil region" evidence="1">
    <location>
        <begin position="106"/>
        <end position="140"/>
    </location>
</feature>
<dbReference type="AlphaFoldDB" id="Q6FXU3"/>
<proteinExistence type="predicted"/>
<sequence>MSGTTDMASQDEDAVLKMFFDEQFVPQAFVDILLSKANGTGLNEVRVVTSGLQSRLDYYTEHLTKELEGTISSLEKISDTLPGTWNTSDSYGADGNIGSSKLEYYLDTLANAVRSLESDIKTLNSQIDTAETESEEQTQKAAVLGRLRDFEKAKSRLNEVLLYFNQLEAIATITGKKSEQKIAPITIKDFKLSLDTLQETIVNTLDESEKKESANEKNEDILEKIDMFIELETVLKDIDPFYQEYHKFIESITKRANEYINTKNIENDL</sequence>
<dbReference type="Gene3D" id="6.10.250.2790">
    <property type="match status" value="1"/>
</dbReference>
<dbReference type="FunCoup" id="Q6FXU3">
    <property type="interactions" value="47"/>
</dbReference>
<reference evidence="3 4" key="1">
    <citation type="journal article" date="2004" name="Nature">
        <title>Genome evolution in yeasts.</title>
        <authorList>
            <consortium name="Genolevures"/>
            <person name="Dujon B."/>
            <person name="Sherman D."/>
            <person name="Fischer G."/>
            <person name="Durrens P."/>
            <person name="Casaregola S."/>
            <person name="Lafontaine I."/>
            <person name="de Montigny J."/>
            <person name="Marck C."/>
            <person name="Neuveglise C."/>
            <person name="Talla E."/>
            <person name="Goffard N."/>
            <person name="Frangeul L."/>
            <person name="Aigle M."/>
            <person name="Anthouard V."/>
            <person name="Babour A."/>
            <person name="Barbe V."/>
            <person name="Barnay S."/>
            <person name="Blanchin S."/>
            <person name="Beckerich J.M."/>
            <person name="Beyne E."/>
            <person name="Bleykasten C."/>
            <person name="Boisrame A."/>
            <person name="Boyer J."/>
            <person name="Cattolico L."/>
            <person name="Confanioleri F."/>
            <person name="de Daruvar A."/>
            <person name="Despons L."/>
            <person name="Fabre E."/>
            <person name="Fairhead C."/>
            <person name="Ferry-Dumazet H."/>
            <person name="Groppi A."/>
            <person name="Hantraye F."/>
            <person name="Hennequin C."/>
            <person name="Jauniaux N."/>
            <person name="Joyet P."/>
            <person name="Kachouri R."/>
            <person name="Kerrest A."/>
            <person name="Koszul R."/>
            <person name="Lemaire M."/>
            <person name="Lesur I."/>
            <person name="Ma L."/>
            <person name="Muller H."/>
            <person name="Nicaud J.M."/>
            <person name="Nikolski M."/>
            <person name="Oztas S."/>
            <person name="Ozier-Kalogeropoulos O."/>
            <person name="Pellenz S."/>
            <person name="Potier S."/>
            <person name="Richard G.F."/>
            <person name="Straub M.L."/>
            <person name="Suleau A."/>
            <person name="Swennene D."/>
            <person name="Tekaia F."/>
            <person name="Wesolowski-Louvel M."/>
            <person name="Westhof E."/>
            <person name="Wirth B."/>
            <person name="Zeniou-Meyer M."/>
            <person name="Zivanovic I."/>
            <person name="Bolotin-Fukuhara M."/>
            <person name="Thierry A."/>
            <person name="Bouchier C."/>
            <person name="Caudron B."/>
            <person name="Scarpelli C."/>
            <person name="Gaillardin C."/>
            <person name="Weissenbach J."/>
            <person name="Wincker P."/>
            <person name="Souciet J.L."/>
        </authorList>
    </citation>
    <scope>NUCLEOTIDE SEQUENCE [LARGE SCALE GENOMIC DNA]</scope>
    <source>
        <strain evidence="4">ATCC 2001 / BCRC 20586 / JCM 3761 / NBRC 0622 / NRRL Y-65 / CBS 138</strain>
    </source>
</reference>
<dbReference type="HOGENOM" id="CLU_086134_0_0_1"/>
<dbReference type="InParanoid" id="Q6FXU3"/>
<protein>
    <submittedName>
        <fullName evidence="3">Uncharacterized protein</fullName>
    </submittedName>
</protein>
<dbReference type="Proteomes" id="UP000002428">
    <property type="component" value="Chromosome A"/>
</dbReference>
<gene>
    <name evidence="2 3" type="ordered locus">CAGL0A00539g</name>
</gene>
<dbReference type="GO" id="GO:0006891">
    <property type="term" value="P:intra-Golgi vesicle-mediated transport"/>
    <property type="evidence" value="ECO:0007669"/>
    <property type="project" value="EnsemblFungi"/>
</dbReference>
<dbReference type="VEuPathDB" id="FungiDB:CAGL0A00539g"/>
<keyword evidence="1" id="KW-0175">Coiled coil</keyword>
<dbReference type="GO" id="GO:0017119">
    <property type="term" value="C:Golgi transport complex"/>
    <property type="evidence" value="ECO:0007669"/>
    <property type="project" value="EnsemblFungi"/>
</dbReference>
<dbReference type="EMBL" id="CR380947">
    <property type="protein sequence ID" value="CAG57687.1"/>
    <property type="molecule type" value="Genomic_DNA"/>
</dbReference>
<accession>Q6FXU3</accession>
<dbReference type="STRING" id="284593.Q6FXU3"/>
<keyword evidence="4" id="KW-1185">Reference proteome</keyword>
<name>Q6FXU3_CANGA</name>
<dbReference type="CGD" id="CAL0126913">
    <property type="gene designation" value="CAGL0A00539g"/>
</dbReference>
<dbReference type="eggNOG" id="ENOG502RXQM">
    <property type="taxonomic scope" value="Eukaryota"/>
</dbReference>
<organism evidence="3 4">
    <name type="scientific">Candida glabrata (strain ATCC 2001 / BCRC 20586 / JCM 3761 / NBRC 0622 / NRRL Y-65 / CBS 138)</name>
    <name type="common">Yeast</name>
    <name type="synonym">Nakaseomyces glabratus</name>
    <dbReference type="NCBI Taxonomy" id="284593"/>
    <lineage>
        <taxon>Eukaryota</taxon>
        <taxon>Fungi</taxon>
        <taxon>Dikarya</taxon>
        <taxon>Ascomycota</taxon>
        <taxon>Saccharomycotina</taxon>
        <taxon>Saccharomycetes</taxon>
        <taxon>Saccharomycetales</taxon>
        <taxon>Saccharomycetaceae</taxon>
        <taxon>Nakaseomyces</taxon>
    </lineage>
</organism>
<dbReference type="KEGG" id="cgr:2886286"/>
<evidence type="ECO:0000256" key="1">
    <source>
        <dbReference type="SAM" id="Coils"/>
    </source>
</evidence>
<evidence type="ECO:0000313" key="3">
    <source>
        <dbReference type="EMBL" id="CAG57687.1"/>
    </source>
</evidence>
<dbReference type="GO" id="GO:0032258">
    <property type="term" value="P:cytoplasm to vacuole targeting by the Cvt pathway"/>
    <property type="evidence" value="ECO:0007669"/>
    <property type="project" value="EnsemblFungi"/>
</dbReference>
<evidence type="ECO:0000313" key="2">
    <source>
        <dbReference type="CGD" id="CAL0126913"/>
    </source>
</evidence>
<evidence type="ECO:0000313" key="4">
    <source>
        <dbReference type="Proteomes" id="UP000002428"/>
    </source>
</evidence>
<dbReference type="OMA" id="EFVPHAY"/>